<dbReference type="Proteomes" id="UP000425960">
    <property type="component" value="Chromosome"/>
</dbReference>
<dbReference type="EC" id="6.2.1.1" evidence="6"/>
<evidence type="ECO:0000256" key="2">
    <source>
        <dbReference type="ARBA" id="ARBA00022598"/>
    </source>
</evidence>
<dbReference type="GO" id="GO:0005524">
    <property type="term" value="F:ATP binding"/>
    <property type="evidence" value="ECO:0007669"/>
    <property type="project" value="UniProtKB-KW"/>
</dbReference>
<dbReference type="GO" id="GO:0003987">
    <property type="term" value="F:acetate-CoA ligase activity"/>
    <property type="evidence" value="ECO:0007669"/>
    <property type="project" value="UniProtKB-UniRule"/>
</dbReference>
<dbReference type="InterPro" id="IPR025110">
    <property type="entry name" value="AMP-bd_C"/>
</dbReference>
<evidence type="ECO:0000256" key="1">
    <source>
        <dbReference type="ARBA" id="ARBA00006432"/>
    </source>
</evidence>
<evidence type="ECO:0000259" key="8">
    <source>
        <dbReference type="Pfam" id="PF13193"/>
    </source>
</evidence>
<dbReference type="InterPro" id="IPR000873">
    <property type="entry name" value="AMP-dep_synth/lig_dom"/>
</dbReference>
<dbReference type="InterPro" id="IPR011904">
    <property type="entry name" value="Ac_CoA_lig"/>
</dbReference>
<dbReference type="Pfam" id="PF16177">
    <property type="entry name" value="ACAS_N"/>
    <property type="match status" value="1"/>
</dbReference>
<dbReference type="NCBIfam" id="NF001208">
    <property type="entry name" value="PRK00174.1"/>
    <property type="match status" value="1"/>
</dbReference>
<evidence type="ECO:0000256" key="6">
    <source>
        <dbReference type="NCBIfam" id="TIGR02188"/>
    </source>
</evidence>
<accession>A0A5K7ZIZ1</accession>
<gene>
    <name evidence="10" type="primary">acsA_1</name>
    <name evidence="10" type="ORF">DSCO28_26680</name>
</gene>
<dbReference type="Pfam" id="PF13193">
    <property type="entry name" value="AMP-binding_C"/>
    <property type="match status" value="1"/>
</dbReference>
<name>A0A5K7ZIZ1_9BACT</name>
<keyword evidence="3" id="KW-0547">Nucleotide-binding</keyword>
<dbReference type="FunFam" id="3.40.50.12780:FF:000001">
    <property type="entry name" value="Acetyl-coenzyme A synthetase"/>
    <property type="match status" value="1"/>
</dbReference>
<dbReference type="GO" id="GO:0019427">
    <property type="term" value="P:acetyl-CoA biosynthetic process from acetate"/>
    <property type="evidence" value="ECO:0007669"/>
    <property type="project" value="UniProtKB-UniRule"/>
</dbReference>
<keyword evidence="4" id="KW-0067">ATP-binding</keyword>
<dbReference type="SUPFAM" id="SSF56801">
    <property type="entry name" value="Acetyl-CoA synthetase-like"/>
    <property type="match status" value="1"/>
</dbReference>
<dbReference type="Gene3D" id="3.30.300.30">
    <property type="match status" value="1"/>
</dbReference>
<evidence type="ECO:0000256" key="4">
    <source>
        <dbReference type="ARBA" id="ARBA00022840"/>
    </source>
</evidence>
<feature type="domain" description="Acetyl-coenzyme A synthetase N-terminal" evidence="9">
    <location>
        <begin position="27"/>
        <end position="83"/>
    </location>
</feature>
<dbReference type="PANTHER" id="PTHR24095">
    <property type="entry name" value="ACETYL-COENZYME A SYNTHETASE"/>
    <property type="match status" value="1"/>
</dbReference>
<evidence type="ECO:0000259" key="9">
    <source>
        <dbReference type="Pfam" id="PF16177"/>
    </source>
</evidence>
<protein>
    <recommendedName>
        <fullName evidence="6">Acetate--CoA ligase</fullName>
        <ecNumber evidence="6">6.2.1.1</ecNumber>
    </recommendedName>
</protein>
<comment type="similarity">
    <text evidence="1">Belongs to the ATP-dependent AMP-binding enzyme family.</text>
</comment>
<dbReference type="EMBL" id="AP021876">
    <property type="protein sequence ID" value="BBO82102.1"/>
    <property type="molecule type" value="Genomic_DNA"/>
</dbReference>
<proteinExistence type="inferred from homology"/>
<evidence type="ECO:0000313" key="11">
    <source>
        <dbReference type="Proteomes" id="UP000425960"/>
    </source>
</evidence>
<evidence type="ECO:0000256" key="5">
    <source>
        <dbReference type="ARBA" id="ARBA00022990"/>
    </source>
</evidence>
<evidence type="ECO:0000259" key="7">
    <source>
        <dbReference type="Pfam" id="PF00501"/>
    </source>
</evidence>
<feature type="domain" description="AMP-dependent synthetase/ligase" evidence="7">
    <location>
        <begin position="93"/>
        <end position="479"/>
    </location>
</feature>
<dbReference type="PANTHER" id="PTHR24095:SF14">
    <property type="entry name" value="ACETYL-COENZYME A SYNTHETASE 1"/>
    <property type="match status" value="1"/>
</dbReference>
<dbReference type="GO" id="GO:0016208">
    <property type="term" value="F:AMP binding"/>
    <property type="evidence" value="ECO:0007669"/>
    <property type="project" value="InterPro"/>
</dbReference>
<dbReference type="Pfam" id="PF00501">
    <property type="entry name" value="AMP-binding"/>
    <property type="match status" value="1"/>
</dbReference>
<dbReference type="KEGG" id="dov:DSCO28_26680"/>
<sequence length="656" mass="74036">MQNHKKWYDAHLAGFRQDAQINSFKQYEALYRRSLDTPEIFWAEQAQNYLDWDKKWDFVFRQDVDEARFQWFGGGKLNASFNCLDRHLLHGSKGDKIAYFWEGENPAETKTVTYGELYNDVNRLALWLKAEGAQKGDCVVIYMPMVVEQAVAMLACARIGAIHCVVFTGFSAKPLANCIQDCQAKIIITADQGYRNGKVVPIKKHVDDALLSCPDVRSVLVLQRGPKETPLVRGRDTWWHHGMEKIPAGQSVAPEPMDAEDPLFVFYYSGFSDYPKGLVHTHGGYLLYSAMTTRLVFDLKDDDIFWCTTDIGRIAGHSYTVYGSLLNGATGVLYEGGPAYPDYDRYWRIVEKYRVTKFYTTPTRVRLLARQGDHFVTAHDLSSLKLLGSGCEAIGYEAWKWYYDVVGGGKCPIVDTYWQTETGGHVLTPLPGVAPLKPGSCGLPFFGIDPVILDDTGEQTKFPDQEGVLCIRKPWPGMARTVYGDHERYVYPYFSRALDMYFTGDAARQDEDGYYWIMGRVDDVINITGFGLNAEELEAVLCGHPKISEAAVVKFPHPVKGIGIYAFVTLHRRLDKSDELRRELVRKVRTDIGPIAEIDVIQWADALPKTRSGKLLRTILDKIAANRVDDLGDTSVIADPVVIDGLIEERKKIQGI</sequence>
<dbReference type="RefSeq" id="WP_155322645.1">
    <property type="nucleotide sequence ID" value="NZ_AP021876.1"/>
</dbReference>
<evidence type="ECO:0000313" key="10">
    <source>
        <dbReference type="EMBL" id="BBO82102.1"/>
    </source>
</evidence>
<evidence type="ECO:0000256" key="3">
    <source>
        <dbReference type="ARBA" id="ARBA00022741"/>
    </source>
</evidence>
<dbReference type="InterPro" id="IPR032387">
    <property type="entry name" value="ACAS_N"/>
</dbReference>
<keyword evidence="5" id="KW-0007">Acetylation</keyword>
<dbReference type="AlphaFoldDB" id="A0A5K7ZIZ1"/>
<dbReference type="NCBIfam" id="TIGR02188">
    <property type="entry name" value="Ac_CoA_lig_AcsA"/>
    <property type="match status" value="1"/>
</dbReference>
<keyword evidence="2" id="KW-0436">Ligase</keyword>
<feature type="domain" description="AMP-binding enzyme C-terminal" evidence="8">
    <location>
        <begin position="536"/>
        <end position="614"/>
    </location>
</feature>
<dbReference type="InterPro" id="IPR042099">
    <property type="entry name" value="ANL_N_sf"/>
</dbReference>
<organism evidence="10 11">
    <name type="scientific">Desulfosarcina ovata subsp. sediminis</name>
    <dbReference type="NCBI Taxonomy" id="885957"/>
    <lineage>
        <taxon>Bacteria</taxon>
        <taxon>Pseudomonadati</taxon>
        <taxon>Thermodesulfobacteriota</taxon>
        <taxon>Desulfobacteria</taxon>
        <taxon>Desulfobacterales</taxon>
        <taxon>Desulfosarcinaceae</taxon>
        <taxon>Desulfosarcina</taxon>
    </lineage>
</organism>
<reference evidence="10 11" key="1">
    <citation type="submission" date="2019-11" db="EMBL/GenBank/DDBJ databases">
        <title>Comparative genomics of hydrocarbon-degrading Desulfosarcina strains.</title>
        <authorList>
            <person name="Watanabe M."/>
            <person name="Kojima H."/>
            <person name="Fukui M."/>
        </authorList>
    </citation>
    <scope>NUCLEOTIDE SEQUENCE [LARGE SCALE GENOMIC DNA]</scope>
    <source>
        <strain evidence="10 11">28bB2T</strain>
    </source>
</reference>
<dbReference type="Gene3D" id="3.40.50.12780">
    <property type="entry name" value="N-terminal domain of ligase-like"/>
    <property type="match status" value="1"/>
</dbReference>
<dbReference type="InterPro" id="IPR045851">
    <property type="entry name" value="AMP-bd_C_sf"/>
</dbReference>